<organism evidence="1 2">
    <name type="scientific">Nyssa sinensis</name>
    <dbReference type="NCBI Taxonomy" id="561372"/>
    <lineage>
        <taxon>Eukaryota</taxon>
        <taxon>Viridiplantae</taxon>
        <taxon>Streptophyta</taxon>
        <taxon>Embryophyta</taxon>
        <taxon>Tracheophyta</taxon>
        <taxon>Spermatophyta</taxon>
        <taxon>Magnoliopsida</taxon>
        <taxon>eudicotyledons</taxon>
        <taxon>Gunneridae</taxon>
        <taxon>Pentapetalae</taxon>
        <taxon>asterids</taxon>
        <taxon>Cornales</taxon>
        <taxon>Nyssaceae</taxon>
        <taxon>Nyssa</taxon>
    </lineage>
</organism>
<sequence>MPYVNDCLGLYCHLCLILLRKKKLLQTAGSGKMKMRFNWDSLTQEDHLTLMCVLGPLGTQSRLVLTHKLQDHKDYDAFGTSEVAVTSWSMLSKDCLFHATYP</sequence>
<dbReference type="AlphaFoldDB" id="A0A5J5BU88"/>
<accession>A0A5J5BU88</accession>
<dbReference type="EMBL" id="CM018033">
    <property type="protein sequence ID" value="KAA8545640.1"/>
    <property type="molecule type" value="Genomic_DNA"/>
</dbReference>
<evidence type="ECO:0000313" key="1">
    <source>
        <dbReference type="EMBL" id="KAA8545640.1"/>
    </source>
</evidence>
<proteinExistence type="predicted"/>
<gene>
    <name evidence="1" type="ORF">F0562_020909</name>
</gene>
<evidence type="ECO:0000313" key="2">
    <source>
        <dbReference type="Proteomes" id="UP000325577"/>
    </source>
</evidence>
<protein>
    <submittedName>
        <fullName evidence="1">Uncharacterized protein</fullName>
    </submittedName>
</protein>
<keyword evidence="2" id="KW-1185">Reference proteome</keyword>
<dbReference type="Proteomes" id="UP000325577">
    <property type="component" value="Linkage Group LG10"/>
</dbReference>
<name>A0A5J5BU88_9ASTE</name>
<reference evidence="1 2" key="1">
    <citation type="submission" date="2019-09" db="EMBL/GenBank/DDBJ databases">
        <title>A chromosome-level genome assembly of the Chinese tupelo Nyssa sinensis.</title>
        <authorList>
            <person name="Yang X."/>
            <person name="Kang M."/>
            <person name="Yang Y."/>
            <person name="Xiong H."/>
            <person name="Wang M."/>
            <person name="Zhang Z."/>
            <person name="Wang Z."/>
            <person name="Wu H."/>
            <person name="Ma T."/>
            <person name="Liu J."/>
            <person name="Xi Z."/>
        </authorList>
    </citation>
    <scope>NUCLEOTIDE SEQUENCE [LARGE SCALE GENOMIC DNA]</scope>
    <source>
        <strain evidence="1">J267</strain>
        <tissue evidence="1">Leaf</tissue>
    </source>
</reference>